<gene>
    <name evidence="2" type="ORF">G2W53_013674</name>
</gene>
<dbReference type="SMART" id="SM00384">
    <property type="entry name" value="AT_hook"/>
    <property type="match status" value="3"/>
</dbReference>
<evidence type="ECO:0000313" key="2">
    <source>
        <dbReference type="EMBL" id="KAF7831341.1"/>
    </source>
</evidence>
<dbReference type="InterPro" id="IPR017956">
    <property type="entry name" value="AT_hook_DNA-bd_motif"/>
</dbReference>
<evidence type="ECO:0000313" key="3">
    <source>
        <dbReference type="Proteomes" id="UP000634136"/>
    </source>
</evidence>
<keyword evidence="3" id="KW-1185">Reference proteome</keyword>
<organism evidence="2 3">
    <name type="scientific">Senna tora</name>
    <dbReference type="NCBI Taxonomy" id="362788"/>
    <lineage>
        <taxon>Eukaryota</taxon>
        <taxon>Viridiplantae</taxon>
        <taxon>Streptophyta</taxon>
        <taxon>Embryophyta</taxon>
        <taxon>Tracheophyta</taxon>
        <taxon>Spermatophyta</taxon>
        <taxon>Magnoliopsida</taxon>
        <taxon>eudicotyledons</taxon>
        <taxon>Gunneridae</taxon>
        <taxon>Pentapetalae</taxon>
        <taxon>rosids</taxon>
        <taxon>fabids</taxon>
        <taxon>Fabales</taxon>
        <taxon>Fabaceae</taxon>
        <taxon>Caesalpinioideae</taxon>
        <taxon>Cassia clade</taxon>
        <taxon>Senna</taxon>
    </lineage>
</organism>
<feature type="region of interest" description="Disordered" evidence="1">
    <location>
        <begin position="239"/>
        <end position="259"/>
    </location>
</feature>
<reference evidence="2" key="1">
    <citation type="submission" date="2020-09" db="EMBL/GenBank/DDBJ databases">
        <title>Genome-Enabled Discovery of Anthraquinone Biosynthesis in Senna tora.</title>
        <authorList>
            <person name="Kang S.-H."/>
            <person name="Pandey R.P."/>
            <person name="Lee C.-M."/>
            <person name="Sim J.-S."/>
            <person name="Jeong J.-T."/>
            <person name="Choi B.-S."/>
            <person name="Jung M."/>
            <person name="Ginzburg D."/>
            <person name="Zhao K."/>
            <person name="Won S.Y."/>
            <person name="Oh T.-J."/>
            <person name="Yu Y."/>
            <person name="Kim N.-H."/>
            <person name="Lee O.R."/>
            <person name="Lee T.-H."/>
            <person name="Bashyal P."/>
            <person name="Kim T.-S."/>
            <person name="Lee W.-H."/>
            <person name="Kawkins C."/>
            <person name="Kim C.-K."/>
            <person name="Kim J.S."/>
            <person name="Ahn B.O."/>
            <person name="Rhee S.Y."/>
            <person name="Sohng J.K."/>
        </authorList>
    </citation>
    <scope>NUCLEOTIDE SEQUENCE</scope>
    <source>
        <tissue evidence="2">Leaf</tissue>
    </source>
</reference>
<dbReference type="EMBL" id="JAAIUW010000005">
    <property type="protein sequence ID" value="KAF7831341.1"/>
    <property type="molecule type" value="Genomic_DNA"/>
</dbReference>
<dbReference type="AlphaFoldDB" id="A0A834U2N6"/>
<protein>
    <submittedName>
        <fullName evidence="2">AT-hook motif nuclear-localized protein 1</fullName>
    </submittedName>
</protein>
<evidence type="ECO:0000256" key="1">
    <source>
        <dbReference type="SAM" id="MobiDB-lite"/>
    </source>
</evidence>
<dbReference type="PRINTS" id="PR00929">
    <property type="entry name" value="ATHOOK"/>
</dbReference>
<dbReference type="GO" id="GO:0003677">
    <property type="term" value="F:DNA binding"/>
    <property type="evidence" value="ECO:0007669"/>
    <property type="project" value="InterPro"/>
</dbReference>
<comment type="caution">
    <text evidence="2">The sequence shown here is derived from an EMBL/GenBank/DDBJ whole genome shotgun (WGS) entry which is preliminary data.</text>
</comment>
<proteinExistence type="predicted"/>
<dbReference type="Proteomes" id="UP000634136">
    <property type="component" value="Unassembled WGS sequence"/>
</dbReference>
<accession>A0A834U2N6</accession>
<sequence>MAGALEVAPAASMMLMKKKRGRPRKYRPYGLEDGAISDADIFFKTTAGIDFLAGKHAKEQPTSLVSKAKFEVENFALEVAPAASMMLMKKKRGRPRKYRPYGLEDGAISDANIFFKTTVGIDFLAGKHAKEQPTSLVSKAKFEVENFALEVAPVEAIMLMEKKRGRPRKYRPYGLEDGAISDAGIFFKTITGNRFLSREARNGFFLSFLRLVEKTGKIILPNDVGALSECSVIAYDSFGGGAGNNNDADGEEKRSTKKS</sequence>
<name>A0A834U2N6_9FABA</name>